<dbReference type="GO" id="GO:0005829">
    <property type="term" value="C:cytosol"/>
    <property type="evidence" value="ECO:0007669"/>
    <property type="project" value="TreeGrafter"/>
</dbReference>
<dbReference type="GO" id="GO:0006749">
    <property type="term" value="P:glutathione metabolic process"/>
    <property type="evidence" value="ECO:0007669"/>
    <property type="project" value="TreeGrafter"/>
</dbReference>
<dbReference type="GO" id="GO:0017168">
    <property type="term" value="F:5-oxoprolinase (ATP-hydrolyzing) activity"/>
    <property type="evidence" value="ECO:0007669"/>
    <property type="project" value="TreeGrafter"/>
</dbReference>
<dbReference type="Pfam" id="PF02538">
    <property type="entry name" value="Hydantoinase_B"/>
    <property type="match status" value="1"/>
</dbReference>
<evidence type="ECO:0000259" key="1">
    <source>
        <dbReference type="Pfam" id="PF02538"/>
    </source>
</evidence>
<protein>
    <submittedName>
        <fullName evidence="2">Hydantoinase B/oxoprolinase family protein</fullName>
    </submittedName>
</protein>
<evidence type="ECO:0000313" key="2">
    <source>
        <dbReference type="EMBL" id="HGH61418.1"/>
    </source>
</evidence>
<reference evidence="2" key="1">
    <citation type="journal article" date="2020" name="mSystems">
        <title>Genome- and Community-Level Interaction Insights into Carbon Utilization and Element Cycling Functions of Hydrothermarchaeota in Hydrothermal Sediment.</title>
        <authorList>
            <person name="Zhou Z."/>
            <person name="Liu Y."/>
            <person name="Xu W."/>
            <person name="Pan J."/>
            <person name="Luo Z.H."/>
            <person name="Li M."/>
        </authorList>
    </citation>
    <scope>NUCLEOTIDE SEQUENCE [LARGE SCALE GENOMIC DNA]</scope>
    <source>
        <strain evidence="2">SpSt-769</strain>
    </source>
</reference>
<sequence>MKPDIDKVLVSILQRRLKSITQEMSIALAMTTRSPILCEAKDFVTGLYDAKGKMLEQTENLPILSFSLGPVCEYIIDYFGDEIYPGDVIFHNDVFSMGNQNNDVAAYKPIFWEDKLVGWAACKGHQADIGGAVQGGYNPNATEVWQEALRIPPVKVYEKGKLRKDVWNLIFANIRLDIVAEDMMAEIGSCVVGERGLLKIIDRYGLDVFEAHKEYLFDATEKMMRSEISTIPKGTYYGESTCYYDGKTPGSKYKIRVKITVDDDGIRFDYTGTDPQTTGFVNGTYTSSASATILTFLQMVNPDIPHNDGMVRPIEIIIPKGTILNAAYPAATTYGNHLCPNNADAIMRALGPVIPDRVTAEWNELLCSLTTGIDPRKNSPYVDICFMGLKGGSGAIKGCDGYDHIGMIDQSGGVLDQDYEMFEQQTPHLLVRHEYWPDSAGPGRWRGGLGVETEFIIGSDNTKLVTFGDGDVEPPYGAQGGLPGTLNKIELTYPDGRYYLCTTKDLVENVPKGTRYFQQAGGGGGYGSPLLRPASLVASEVRNGVISVEAAARDYGVVVNPETFEVNEAETARLRSSATRGEQQ</sequence>
<dbReference type="EMBL" id="DTGT01000281">
    <property type="protein sequence ID" value="HGH61418.1"/>
    <property type="molecule type" value="Genomic_DNA"/>
</dbReference>
<gene>
    <name evidence="2" type="ORF">ENV54_08995</name>
</gene>
<comment type="caution">
    <text evidence="2">The sequence shown here is derived from an EMBL/GenBank/DDBJ whole genome shotgun (WGS) entry which is preliminary data.</text>
</comment>
<dbReference type="InterPro" id="IPR045079">
    <property type="entry name" value="Oxoprolinase-like"/>
</dbReference>
<name>A0A7C4AS98_9BACT</name>
<feature type="domain" description="Hydantoinase B/oxoprolinase" evidence="1">
    <location>
        <begin position="6"/>
        <end position="529"/>
    </location>
</feature>
<proteinExistence type="predicted"/>
<dbReference type="PANTHER" id="PTHR11365">
    <property type="entry name" value="5-OXOPROLINASE RELATED"/>
    <property type="match status" value="1"/>
</dbReference>
<dbReference type="InterPro" id="IPR003692">
    <property type="entry name" value="Hydantoinase_B"/>
</dbReference>
<organism evidence="2">
    <name type="scientific">Desulfomonile tiedjei</name>
    <dbReference type="NCBI Taxonomy" id="2358"/>
    <lineage>
        <taxon>Bacteria</taxon>
        <taxon>Pseudomonadati</taxon>
        <taxon>Thermodesulfobacteriota</taxon>
        <taxon>Desulfomonilia</taxon>
        <taxon>Desulfomonilales</taxon>
        <taxon>Desulfomonilaceae</taxon>
        <taxon>Desulfomonile</taxon>
    </lineage>
</organism>
<dbReference type="PANTHER" id="PTHR11365:SF23">
    <property type="entry name" value="HYPOTHETICAL 5-OXOPROLINASE (EUROFUNG)-RELATED"/>
    <property type="match status" value="1"/>
</dbReference>
<accession>A0A7C4AS98</accession>
<dbReference type="AlphaFoldDB" id="A0A7C4AS98"/>